<comment type="caution">
    <text evidence="3">The sequence shown here is derived from an EMBL/GenBank/DDBJ whole genome shotgun (WGS) entry which is preliminary data.</text>
</comment>
<organism evidence="3 4">
    <name type="scientific">Folsomia candida</name>
    <name type="common">Springtail</name>
    <dbReference type="NCBI Taxonomy" id="158441"/>
    <lineage>
        <taxon>Eukaryota</taxon>
        <taxon>Metazoa</taxon>
        <taxon>Ecdysozoa</taxon>
        <taxon>Arthropoda</taxon>
        <taxon>Hexapoda</taxon>
        <taxon>Collembola</taxon>
        <taxon>Entomobryomorpha</taxon>
        <taxon>Isotomoidea</taxon>
        <taxon>Isotomidae</taxon>
        <taxon>Proisotominae</taxon>
        <taxon>Folsomia</taxon>
    </lineage>
</organism>
<feature type="compositionally biased region" description="Low complexity" evidence="1">
    <location>
        <begin position="23"/>
        <end position="32"/>
    </location>
</feature>
<dbReference type="AlphaFoldDB" id="A0A226DAU7"/>
<feature type="domain" description="Integrase catalytic" evidence="2">
    <location>
        <begin position="535"/>
        <end position="724"/>
    </location>
</feature>
<dbReference type="Proteomes" id="UP000198287">
    <property type="component" value="Unassembled WGS sequence"/>
</dbReference>
<dbReference type="Pfam" id="PF00665">
    <property type="entry name" value="rve"/>
    <property type="match status" value="1"/>
</dbReference>
<evidence type="ECO:0000256" key="1">
    <source>
        <dbReference type="SAM" id="MobiDB-lite"/>
    </source>
</evidence>
<dbReference type="OMA" id="LNNRSKW"/>
<dbReference type="InterPro" id="IPR036397">
    <property type="entry name" value="RNaseH_sf"/>
</dbReference>
<dbReference type="InterPro" id="IPR001584">
    <property type="entry name" value="Integrase_cat-core"/>
</dbReference>
<accession>A0A226DAU7</accession>
<dbReference type="OrthoDB" id="5986643at2759"/>
<gene>
    <name evidence="3" type="ORF">Fcan01_22706</name>
</gene>
<dbReference type="PANTHER" id="PTHR47331">
    <property type="entry name" value="PHD-TYPE DOMAIN-CONTAINING PROTEIN"/>
    <property type="match status" value="1"/>
</dbReference>
<dbReference type="InterPro" id="IPR008042">
    <property type="entry name" value="Retrotrans_Pao"/>
</dbReference>
<dbReference type="GO" id="GO:0003676">
    <property type="term" value="F:nucleic acid binding"/>
    <property type="evidence" value="ECO:0007669"/>
    <property type="project" value="InterPro"/>
</dbReference>
<sequence>MDNQRNDRQNPTNHRRERPFERQALNQQQNEQQPERTSHVFHTQGMSENNSSAGSNGTSSLTTFDKDATIKTLGIYWNPVEDSFGFKTDICNNSTTTSLTKRVILSEISKLFDPIGWCAPVFIKAKILMKSTWKLRTEWDQIVPEKIQNTWNQFKIGLQDLKLLKIPRSQTGHASKKQNITYLIGFSDASEEAYSAVVYLVSYDAHGYGLSYLIASKTRVAPLQKQSLPRLELCGALLLSEFMPQIAKALKIHFKSMIAYTDSTLVLRWIRSEPYKYHTFVANRISKIQENLPAEYWGFVRGVENPADCASRGITVKELINHQLWWNGPNWLVESIPKPEVPEEFHQVSDPKEEKRENIVCQMTAIKNNCLCSLKTKQGQVSEKILSCGISTTELDGALKKWISIAQQQEFTQEILQLQNKEKLSTKSRLLPLNPFLDKDHILRVGGRLKHAEMPTDQKYPILLPQYHRVTYLIIENAHLSNLHGAPQVLLSFLQQKYWIVRGKDVIRKVIRKCIMCTRLRAETLQQIMANLPAFRVNPSKAFKHTGLDYAGPYLIRPISPRSKITLKAYLCIFICCTTRAIHLEVVSDATTQAFLAALRRFVARRGKPADIYSDNGTNFVGAEKQLKEFIKLSKSNEHNQKVFNTLSEEGITWHFNPPAAPHFGGLWESGVKSTKFHLKRIMGLQRLTFEELSTLTCQIEAVLNSRPLTPESTDPTDLRALTSGHFLIGQALTSVPDSDLSEVPVSRLIRWQLIQNMLQQFWKRWSAEYLTRMQARQKWLVPVPSIKLGSLVIIKDDNTPPLKWSLGRIIKLHPGEDQQIRTVTVKTASGELKRPIVKICLLPVDTTNTKEENSERISTEETDASPSV</sequence>
<proteinExistence type="predicted"/>
<dbReference type="PROSITE" id="PS50994">
    <property type="entry name" value="INTEGRASE"/>
    <property type="match status" value="1"/>
</dbReference>
<dbReference type="InterPro" id="IPR012337">
    <property type="entry name" value="RNaseH-like_sf"/>
</dbReference>
<keyword evidence="4" id="KW-1185">Reference proteome</keyword>
<dbReference type="Gene3D" id="3.30.420.10">
    <property type="entry name" value="Ribonuclease H-like superfamily/Ribonuclease H"/>
    <property type="match status" value="1"/>
</dbReference>
<evidence type="ECO:0000313" key="4">
    <source>
        <dbReference type="Proteomes" id="UP000198287"/>
    </source>
</evidence>
<protein>
    <submittedName>
        <fullName evidence="3">Pro-Pol polyprotein</fullName>
    </submittedName>
</protein>
<dbReference type="Pfam" id="PF17921">
    <property type="entry name" value="Integrase_H2C2"/>
    <property type="match status" value="1"/>
</dbReference>
<evidence type="ECO:0000259" key="2">
    <source>
        <dbReference type="PROSITE" id="PS50994"/>
    </source>
</evidence>
<name>A0A226DAU7_FOLCA</name>
<dbReference type="InterPro" id="IPR041588">
    <property type="entry name" value="Integrase_H2C2"/>
</dbReference>
<dbReference type="InterPro" id="IPR040676">
    <property type="entry name" value="DUF5641"/>
</dbReference>
<dbReference type="STRING" id="158441.A0A226DAU7"/>
<dbReference type="GO" id="GO:0015074">
    <property type="term" value="P:DNA integration"/>
    <property type="evidence" value="ECO:0007669"/>
    <property type="project" value="InterPro"/>
</dbReference>
<dbReference type="Pfam" id="PF18701">
    <property type="entry name" value="DUF5641"/>
    <property type="match status" value="1"/>
</dbReference>
<evidence type="ECO:0000313" key="3">
    <source>
        <dbReference type="EMBL" id="OXA42260.1"/>
    </source>
</evidence>
<dbReference type="EMBL" id="LNIX01000026">
    <property type="protein sequence ID" value="OXA42260.1"/>
    <property type="molecule type" value="Genomic_DNA"/>
</dbReference>
<feature type="region of interest" description="Disordered" evidence="1">
    <location>
        <begin position="1"/>
        <end position="39"/>
    </location>
</feature>
<dbReference type="Pfam" id="PF05380">
    <property type="entry name" value="Peptidase_A17"/>
    <property type="match status" value="1"/>
</dbReference>
<reference evidence="3 4" key="1">
    <citation type="submission" date="2015-12" db="EMBL/GenBank/DDBJ databases">
        <title>The genome of Folsomia candida.</title>
        <authorList>
            <person name="Faddeeva A."/>
            <person name="Derks M.F."/>
            <person name="Anvar Y."/>
            <person name="Smit S."/>
            <person name="Van Straalen N."/>
            <person name="Roelofs D."/>
        </authorList>
    </citation>
    <scope>NUCLEOTIDE SEQUENCE [LARGE SCALE GENOMIC DNA]</scope>
    <source>
        <strain evidence="3 4">VU population</strain>
        <tissue evidence="3">Whole body</tissue>
    </source>
</reference>
<dbReference type="SUPFAM" id="SSF53098">
    <property type="entry name" value="Ribonuclease H-like"/>
    <property type="match status" value="1"/>
</dbReference>